<evidence type="ECO:0000259" key="2">
    <source>
        <dbReference type="Pfam" id="PF11127"/>
    </source>
</evidence>
<sequence>MKCNVGWADRLLRGTVGAGLLGATWAGAIGIWGWVGLVPLVTAAIAFCPAYLPFGFSTAEP</sequence>
<protein>
    <submittedName>
        <fullName evidence="3">DUF2892 domain-containing protein</fullName>
    </submittedName>
</protein>
<evidence type="ECO:0000313" key="4">
    <source>
        <dbReference type="Proteomes" id="UP000446768"/>
    </source>
</evidence>
<reference evidence="3 4" key="1">
    <citation type="submission" date="2019-11" db="EMBL/GenBank/DDBJ databases">
        <title>Novel species isolated from a subtropical stream in China.</title>
        <authorList>
            <person name="Lu H."/>
        </authorList>
    </citation>
    <scope>NUCLEOTIDE SEQUENCE [LARGE SCALE GENOMIC DNA]</scope>
    <source>
        <strain evidence="3 4">FT92W</strain>
    </source>
</reference>
<keyword evidence="4" id="KW-1185">Reference proteome</keyword>
<dbReference type="Pfam" id="PF11127">
    <property type="entry name" value="YgaP-like_TM"/>
    <property type="match status" value="1"/>
</dbReference>
<comment type="caution">
    <text evidence="3">The sequence shown here is derived from an EMBL/GenBank/DDBJ whole genome shotgun (WGS) entry which is preliminary data.</text>
</comment>
<feature type="transmembrane region" description="Helical" evidence="1">
    <location>
        <begin position="40"/>
        <end position="59"/>
    </location>
</feature>
<proteinExistence type="predicted"/>
<gene>
    <name evidence="3" type="ORF">GJ700_19580</name>
</gene>
<evidence type="ECO:0000313" key="3">
    <source>
        <dbReference type="EMBL" id="MRV73914.1"/>
    </source>
</evidence>
<feature type="domain" description="Inner membrane protein YgaP-like transmembrane" evidence="2">
    <location>
        <begin position="1"/>
        <end position="60"/>
    </location>
</feature>
<accession>A0A7X2IQ11</accession>
<dbReference type="RefSeq" id="WP_154376970.1">
    <property type="nucleotide sequence ID" value="NZ_WKJJ01000012.1"/>
</dbReference>
<keyword evidence="1" id="KW-0472">Membrane</keyword>
<keyword evidence="1" id="KW-1133">Transmembrane helix</keyword>
<organism evidence="3 4">
    <name type="scientific">Pseudoduganella rivuli</name>
    <dbReference type="NCBI Taxonomy" id="2666085"/>
    <lineage>
        <taxon>Bacteria</taxon>
        <taxon>Pseudomonadati</taxon>
        <taxon>Pseudomonadota</taxon>
        <taxon>Betaproteobacteria</taxon>
        <taxon>Burkholderiales</taxon>
        <taxon>Oxalobacteraceae</taxon>
        <taxon>Telluria group</taxon>
        <taxon>Pseudoduganella</taxon>
    </lineage>
</organism>
<evidence type="ECO:0000256" key="1">
    <source>
        <dbReference type="SAM" id="Phobius"/>
    </source>
</evidence>
<keyword evidence="1" id="KW-0812">Transmembrane</keyword>
<dbReference type="AlphaFoldDB" id="A0A7X2IQ11"/>
<dbReference type="Proteomes" id="UP000446768">
    <property type="component" value="Unassembled WGS sequence"/>
</dbReference>
<dbReference type="EMBL" id="WKJJ01000012">
    <property type="protein sequence ID" value="MRV73914.1"/>
    <property type="molecule type" value="Genomic_DNA"/>
</dbReference>
<name>A0A7X2IQ11_9BURK</name>
<feature type="transmembrane region" description="Helical" evidence="1">
    <location>
        <begin position="12"/>
        <end position="34"/>
    </location>
</feature>
<dbReference type="InterPro" id="IPR021309">
    <property type="entry name" value="YgaP-like_TM"/>
</dbReference>